<protein>
    <submittedName>
        <fullName evidence="1">Uncharacterized protein</fullName>
    </submittedName>
</protein>
<evidence type="ECO:0000313" key="2">
    <source>
        <dbReference type="Proteomes" id="UP001162992"/>
    </source>
</evidence>
<reference evidence="2" key="1">
    <citation type="journal article" date="2024" name="Proc. Natl. Acad. Sci. U.S.A.">
        <title>Extraordinary preservation of gene collinearity over three hundred million years revealed in homosporous lycophytes.</title>
        <authorList>
            <person name="Li C."/>
            <person name="Wickell D."/>
            <person name="Kuo L.Y."/>
            <person name="Chen X."/>
            <person name="Nie B."/>
            <person name="Liao X."/>
            <person name="Peng D."/>
            <person name="Ji J."/>
            <person name="Jenkins J."/>
            <person name="Williams M."/>
            <person name="Shu S."/>
            <person name="Plott C."/>
            <person name="Barry K."/>
            <person name="Rajasekar S."/>
            <person name="Grimwood J."/>
            <person name="Han X."/>
            <person name="Sun S."/>
            <person name="Hou Z."/>
            <person name="He W."/>
            <person name="Dai G."/>
            <person name="Sun C."/>
            <person name="Schmutz J."/>
            <person name="Leebens-Mack J.H."/>
            <person name="Li F.W."/>
            <person name="Wang L."/>
        </authorList>
    </citation>
    <scope>NUCLEOTIDE SEQUENCE [LARGE SCALE GENOMIC DNA]</scope>
    <source>
        <strain evidence="2">cv. PW_Plant_1</strain>
    </source>
</reference>
<gene>
    <name evidence="1" type="ORF">O6H91_05G051100</name>
</gene>
<keyword evidence="2" id="KW-1185">Reference proteome</keyword>
<sequence length="140" mass="15569">MRGAGGGTQRTLEKLEKSVQAGNYYEAQQMYKTVYARYMASQNYSAVLDLLQSGACIQLKHGQVTCGVELGLLLIEALHGARMSYEKDSLDQIKAIYKEFPRVQVHQVVELSEIQKTSEEYVAAKTRVEGCSAFLKAAIK</sequence>
<dbReference type="Proteomes" id="UP001162992">
    <property type="component" value="Chromosome 5"/>
</dbReference>
<proteinExistence type="predicted"/>
<organism evidence="1 2">
    <name type="scientific">Diphasiastrum complanatum</name>
    <name type="common">Issler's clubmoss</name>
    <name type="synonym">Lycopodium complanatum</name>
    <dbReference type="NCBI Taxonomy" id="34168"/>
    <lineage>
        <taxon>Eukaryota</taxon>
        <taxon>Viridiplantae</taxon>
        <taxon>Streptophyta</taxon>
        <taxon>Embryophyta</taxon>
        <taxon>Tracheophyta</taxon>
        <taxon>Lycopodiopsida</taxon>
        <taxon>Lycopodiales</taxon>
        <taxon>Lycopodiaceae</taxon>
        <taxon>Lycopodioideae</taxon>
        <taxon>Diphasiastrum</taxon>
    </lineage>
</organism>
<comment type="caution">
    <text evidence="1">The sequence shown here is derived from an EMBL/GenBank/DDBJ whole genome shotgun (WGS) entry which is preliminary data.</text>
</comment>
<accession>A0ACC2DNF5</accession>
<name>A0ACC2DNF5_DIPCM</name>
<evidence type="ECO:0000313" key="1">
    <source>
        <dbReference type="EMBL" id="KAJ7555699.1"/>
    </source>
</evidence>
<dbReference type="EMBL" id="CM055096">
    <property type="protein sequence ID" value="KAJ7555699.1"/>
    <property type="molecule type" value="Genomic_DNA"/>
</dbReference>